<feature type="transmembrane region" description="Helical" evidence="1">
    <location>
        <begin position="77"/>
        <end position="95"/>
    </location>
</feature>
<organism evidence="2 3">
    <name type="scientific">Candidatus Enterococcus moelleringii</name>
    <dbReference type="NCBI Taxonomy" id="2815325"/>
    <lineage>
        <taxon>Bacteria</taxon>
        <taxon>Bacillati</taxon>
        <taxon>Bacillota</taxon>
        <taxon>Bacilli</taxon>
        <taxon>Lactobacillales</taxon>
        <taxon>Enterococcaceae</taxon>
        <taxon>Enterococcus</taxon>
    </lineage>
</organism>
<feature type="transmembrane region" description="Helical" evidence="1">
    <location>
        <begin position="197"/>
        <end position="219"/>
    </location>
</feature>
<dbReference type="Proteomes" id="UP000664601">
    <property type="component" value="Unassembled WGS sequence"/>
</dbReference>
<dbReference type="Pfam" id="PF11139">
    <property type="entry name" value="SfLAP"/>
    <property type="match status" value="1"/>
</dbReference>
<dbReference type="RefSeq" id="WP_207675491.1">
    <property type="nucleotide sequence ID" value="NZ_JAFREM010000033.1"/>
</dbReference>
<feature type="transmembrane region" description="Helical" evidence="1">
    <location>
        <begin position="116"/>
        <end position="142"/>
    </location>
</feature>
<accession>A0ABS3LFS2</accession>
<dbReference type="InterPro" id="IPR021315">
    <property type="entry name" value="Gap/Sap"/>
</dbReference>
<keyword evidence="3" id="KW-1185">Reference proteome</keyword>
<evidence type="ECO:0000313" key="3">
    <source>
        <dbReference type="Proteomes" id="UP000664601"/>
    </source>
</evidence>
<evidence type="ECO:0000313" key="2">
    <source>
        <dbReference type="EMBL" id="MBO1308499.1"/>
    </source>
</evidence>
<sequence>MFAILSMTFVTSALDSLNPVAIAQQLSFQALSKKKKDIRSFIVGIGLTNFLAGLLFYQGINQLFVRFYQEFVQRFPMFLPTAALLAALGIIYFVFRKKENEKQEEKKVTNLNATKLFFLGVLACVLELSSALPYFAFLGLLVSYQLSFGIVAVLLAIYNVIYIAPLLLIYIFSIYFEDKLTVFYNKFNQLIHWVLRYLVPPMLVLISLALAAYGLHAWVL</sequence>
<gene>
    <name evidence="2" type="ORF">JZO70_20160</name>
</gene>
<proteinExistence type="predicted"/>
<feature type="transmembrane region" description="Helical" evidence="1">
    <location>
        <begin position="148"/>
        <end position="176"/>
    </location>
</feature>
<keyword evidence="1" id="KW-0812">Transmembrane</keyword>
<keyword evidence="1" id="KW-0472">Membrane</keyword>
<name>A0ABS3LFS2_9ENTE</name>
<comment type="caution">
    <text evidence="2">The sequence shown here is derived from an EMBL/GenBank/DDBJ whole genome shotgun (WGS) entry which is preliminary data.</text>
</comment>
<reference evidence="2 3" key="1">
    <citation type="submission" date="2021-03" db="EMBL/GenBank/DDBJ databases">
        <title>Enterococcal diversity collection.</title>
        <authorList>
            <person name="Gilmore M.S."/>
            <person name="Schwartzman J."/>
            <person name="Van Tyne D."/>
            <person name="Martin M."/>
            <person name="Earl A.M."/>
            <person name="Manson A.L."/>
            <person name="Straub T."/>
            <person name="Salamzade R."/>
            <person name="Saavedra J."/>
            <person name="Lebreton F."/>
            <person name="Prichula J."/>
            <person name="Schaufler K."/>
            <person name="Gaca A."/>
            <person name="Sgardioli B."/>
            <person name="Wagenaar J."/>
            <person name="Strong T."/>
        </authorList>
    </citation>
    <scope>NUCLEOTIDE SEQUENCE [LARGE SCALE GENOMIC DNA]</scope>
    <source>
        <strain evidence="2 3">669A</strain>
    </source>
</reference>
<protein>
    <submittedName>
        <fullName evidence="2">GAP family protein</fullName>
    </submittedName>
</protein>
<evidence type="ECO:0000256" key="1">
    <source>
        <dbReference type="SAM" id="Phobius"/>
    </source>
</evidence>
<dbReference type="EMBL" id="JAFREM010000033">
    <property type="protein sequence ID" value="MBO1308499.1"/>
    <property type="molecule type" value="Genomic_DNA"/>
</dbReference>
<keyword evidence="1" id="KW-1133">Transmembrane helix</keyword>
<feature type="transmembrane region" description="Helical" evidence="1">
    <location>
        <begin position="38"/>
        <end position="57"/>
    </location>
</feature>